<keyword evidence="3" id="KW-1185">Reference proteome</keyword>
<dbReference type="SUPFAM" id="SSF52980">
    <property type="entry name" value="Restriction endonuclease-like"/>
    <property type="match status" value="1"/>
</dbReference>
<dbReference type="EMBL" id="PVXO01000041">
    <property type="protein sequence ID" value="PRR78631.1"/>
    <property type="molecule type" value="Genomic_DNA"/>
</dbReference>
<sequence>MYVIFIIGITFIGLSYYSKYLNKLNVELRNSHRSQWLKYGLVSRKHLAELSIGDFENWCFNLLEKLGYKNIEIVSSWRYENYKTIISTRYKKTIYVWCKSAKEIDEYSDNYESIGRPDVQRFIGTLEHDNVTDGIIITTGDFTSEALKYIDSLPNKFNISIYDGVTLTNIHRAIREKEISLLLQQSNNI</sequence>
<keyword evidence="2" id="KW-0540">Nuclease</keyword>
<dbReference type="PANTHER" id="PTHR30015:SF7">
    <property type="entry name" value="TYPE IV METHYL-DIRECTED RESTRICTION ENZYME ECOKMRR"/>
    <property type="match status" value="1"/>
</dbReference>
<dbReference type="InterPro" id="IPR007560">
    <property type="entry name" value="Restrct_endonuc_IV_Mrr"/>
</dbReference>
<reference evidence="2 3" key="1">
    <citation type="submission" date="2018-03" db="EMBL/GenBank/DDBJ databases">
        <title>Genome sequence of Clostridium liquoris DSM 100320.</title>
        <authorList>
            <person name="Poehlein A."/>
            <person name="Daniel R."/>
        </authorList>
    </citation>
    <scope>NUCLEOTIDE SEQUENCE [LARGE SCALE GENOMIC DNA]</scope>
    <source>
        <strain evidence="2 3">DSM 100320</strain>
    </source>
</reference>
<keyword evidence="2" id="KW-0255">Endonuclease</keyword>
<dbReference type="Pfam" id="PF04471">
    <property type="entry name" value="Mrr_cat"/>
    <property type="match status" value="1"/>
</dbReference>
<dbReference type="AlphaFoldDB" id="A0A2T0B411"/>
<dbReference type="GO" id="GO:0015666">
    <property type="term" value="F:restriction endodeoxyribonuclease activity"/>
    <property type="evidence" value="ECO:0007669"/>
    <property type="project" value="TreeGrafter"/>
</dbReference>
<dbReference type="PANTHER" id="PTHR30015">
    <property type="entry name" value="MRR RESTRICTION SYSTEM PROTEIN"/>
    <property type="match status" value="1"/>
</dbReference>
<feature type="domain" description="Restriction endonuclease type IV Mrr" evidence="1">
    <location>
        <begin position="48"/>
        <end position="169"/>
    </location>
</feature>
<protein>
    <submittedName>
        <fullName evidence="2">Restriction endonuclease</fullName>
    </submittedName>
</protein>
<dbReference type="InterPro" id="IPR011856">
    <property type="entry name" value="tRNA_endonuc-like_dom_sf"/>
</dbReference>
<dbReference type="InterPro" id="IPR011335">
    <property type="entry name" value="Restrct_endonuc-II-like"/>
</dbReference>
<dbReference type="Gene3D" id="3.40.1350.10">
    <property type="match status" value="1"/>
</dbReference>
<dbReference type="InterPro" id="IPR052906">
    <property type="entry name" value="Type_IV_Methyl-Rstrct_Enzyme"/>
</dbReference>
<dbReference type="RefSeq" id="WP_106063612.1">
    <property type="nucleotide sequence ID" value="NZ_PVXO01000041.1"/>
</dbReference>
<dbReference type="Proteomes" id="UP000239706">
    <property type="component" value="Unassembled WGS sequence"/>
</dbReference>
<dbReference type="OrthoDB" id="1937887at2"/>
<dbReference type="GO" id="GO:0009307">
    <property type="term" value="P:DNA restriction-modification system"/>
    <property type="evidence" value="ECO:0007669"/>
    <property type="project" value="InterPro"/>
</dbReference>
<name>A0A2T0B411_9CLOT</name>
<evidence type="ECO:0000313" key="3">
    <source>
        <dbReference type="Proteomes" id="UP000239706"/>
    </source>
</evidence>
<evidence type="ECO:0000313" key="2">
    <source>
        <dbReference type="EMBL" id="PRR78631.1"/>
    </source>
</evidence>
<organism evidence="2 3">
    <name type="scientific">Clostridium liquoris</name>
    <dbReference type="NCBI Taxonomy" id="1289519"/>
    <lineage>
        <taxon>Bacteria</taxon>
        <taxon>Bacillati</taxon>
        <taxon>Bacillota</taxon>
        <taxon>Clostridia</taxon>
        <taxon>Eubacteriales</taxon>
        <taxon>Clostridiaceae</taxon>
        <taxon>Clostridium</taxon>
    </lineage>
</organism>
<dbReference type="GO" id="GO:0003677">
    <property type="term" value="F:DNA binding"/>
    <property type="evidence" value="ECO:0007669"/>
    <property type="project" value="InterPro"/>
</dbReference>
<comment type="caution">
    <text evidence="2">The sequence shown here is derived from an EMBL/GenBank/DDBJ whole genome shotgun (WGS) entry which is preliminary data.</text>
</comment>
<accession>A0A2T0B411</accession>
<evidence type="ECO:0000259" key="1">
    <source>
        <dbReference type="Pfam" id="PF04471"/>
    </source>
</evidence>
<gene>
    <name evidence="2" type="ORF">CLLI_15000</name>
</gene>
<keyword evidence="2" id="KW-0378">Hydrolase</keyword>
<proteinExistence type="predicted"/>